<feature type="region of interest" description="Disordered" evidence="14">
    <location>
        <begin position="38"/>
        <end position="63"/>
    </location>
</feature>
<dbReference type="eggNOG" id="COG1066">
    <property type="taxonomic scope" value="Bacteria"/>
</dbReference>
<dbReference type="HOGENOM" id="CLU_018264_0_1_5"/>
<dbReference type="PROSITE" id="PS50162">
    <property type="entry name" value="RECA_2"/>
    <property type="match status" value="1"/>
</dbReference>
<feature type="domain" description="RecA family profile 1" evidence="15">
    <location>
        <begin position="67"/>
        <end position="217"/>
    </location>
</feature>
<feature type="short sequence motif" description="RadA KNRFG motif" evidence="11">
    <location>
        <begin position="254"/>
        <end position="258"/>
    </location>
</feature>
<dbReference type="GO" id="GO:0000725">
    <property type="term" value="P:recombinational repair"/>
    <property type="evidence" value="ECO:0007669"/>
    <property type="project" value="UniProtKB-UniRule"/>
</dbReference>
<evidence type="ECO:0000256" key="12">
    <source>
        <dbReference type="NCBIfam" id="TIGR00416"/>
    </source>
</evidence>
<keyword evidence="2 11" id="KW-0547">Nucleotide-binding</keyword>
<evidence type="ECO:0000256" key="3">
    <source>
        <dbReference type="ARBA" id="ARBA00022763"/>
    </source>
</evidence>
<reference evidence="16 17" key="1">
    <citation type="journal article" date="2010" name="J. Bacteriol.">
        <title>Genome sequence of Fulvimarina pelagi HTCC2506T, a Mn(II)-oxidizing alphaproteobacterium possessing an aerobic anoxygenic photosynthetic gene cluster and Xanthorhodopsin.</title>
        <authorList>
            <person name="Kang I."/>
            <person name="Oh H.M."/>
            <person name="Lim S.I."/>
            <person name="Ferriera S."/>
            <person name="Giovannoni S.J."/>
            <person name="Cho J.C."/>
        </authorList>
    </citation>
    <scope>NUCLEOTIDE SEQUENCE [LARGE SCALE GENOMIC DNA]</scope>
    <source>
        <strain evidence="16 17">HTCC2506</strain>
    </source>
</reference>
<dbReference type="SMART" id="SM00382">
    <property type="entry name" value="AAA"/>
    <property type="match status" value="1"/>
</dbReference>
<dbReference type="Proteomes" id="UP000004310">
    <property type="component" value="Unassembled WGS sequence"/>
</dbReference>
<keyword evidence="1 11" id="KW-0479">Metal-binding</keyword>
<dbReference type="GO" id="GO:0003684">
    <property type="term" value="F:damaged DNA binding"/>
    <property type="evidence" value="ECO:0007669"/>
    <property type="project" value="InterPro"/>
</dbReference>
<dbReference type="CDD" id="cd01121">
    <property type="entry name" value="RadA_SMS_N"/>
    <property type="match status" value="1"/>
</dbReference>
<dbReference type="PANTHER" id="PTHR32472:SF10">
    <property type="entry name" value="DNA REPAIR PROTEIN RADA-LIKE PROTEIN"/>
    <property type="match status" value="1"/>
</dbReference>
<dbReference type="Pfam" id="PF13481">
    <property type="entry name" value="AAA_25"/>
    <property type="match status" value="1"/>
</dbReference>
<comment type="similarity">
    <text evidence="11 13">Belongs to the RecA family. RadA subfamily.</text>
</comment>
<dbReference type="HAMAP" id="MF_01498">
    <property type="entry name" value="RadA_bact"/>
    <property type="match status" value="1"/>
</dbReference>
<evidence type="ECO:0000256" key="14">
    <source>
        <dbReference type="SAM" id="MobiDB-lite"/>
    </source>
</evidence>
<dbReference type="InterPro" id="IPR003593">
    <property type="entry name" value="AAA+_ATPase"/>
</dbReference>
<keyword evidence="9 11" id="KW-0238">DNA-binding</keyword>
<dbReference type="InterPro" id="IPR004504">
    <property type="entry name" value="DNA_repair_RadA"/>
</dbReference>
<evidence type="ECO:0000313" key="16">
    <source>
        <dbReference type="EMBL" id="EAU42589.1"/>
    </source>
</evidence>
<dbReference type="Pfam" id="PF18073">
    <property type="entry name" value="Zn_ribbon_LapB"/>
    <property type="match status" value="1"/>
</dbReference>
<sequence length="472" mass="49111">MAKAKTSFICQSCGAVYARWQGKCEACGEWNTIVEESSAGGVAGGPQRSRRRGTPSKLLPLSGEKEEAPRIASGIAELDRATGGGIVRGSAILIGGDPGIGKSTLLMQASSALARKGASVVYVSGEEAVAQVRLRAERLDAADTSVQLMAETNVEDILATLAANGRPDLVIIDSIQTLWSDLAESAPGTVTQVRTGAQSLIRFAKASGAAVILVGHVTKEGQIAGPRVVEHMVDAVLYFEGEGGHHYRILRTVKNRFGPTDEIGVFEMGDKGLREVPNPSELFLGERSNKAPGAAVFAGMEGTRPVLVEIQALVAPSSLGTPRRAVLGWDAPRLAMVLAVLEARCGVRLGQHDVYLNVAGGFRISEPAADMAVAAALVSSLSGVTLPAASVYFGEVSLSGATRPVAHSGQRLREAEKLGFSSATIPANIPDLARGSLNLSEIETLGELVAAIAAGSLAEHESGRDRPAPMPS</sequence>
<gene>
    <name evidence="11" type="primary">radA</name>
    <name evidence="16" type="ORF">FP2506_07106</name>
</gene>
<evidence type="ECO:0000259" key="15">
    <source>
        <dbReference type="PROSITE" id="PS50162"/>
    </source>
</evidence>
<keyword evidence="10 11" id="KW-0234">DNA repair</keyword>
<dbReference type="MEROPS" id="S16.A04"/>
<dbReference type="PRINTS" id="PR01874">
    <property type="entry name" value="DNAREPAIRADA"/>
</dbReference>
<name>Q0G6X5_9HYPH</name>
<feature type="binding site" evidence="11">
    <location>
        <begin position="96"/>
        <end position="103"/>
    </location>
    <ligand>
        <name>ATP</name>
        <dbReference type="ChEBI" id="CHEBI:30616"/>
    </ligand>
</feature>
<evidence type="ECO:0000256" key="6">
    <source>
        <dbReference type="ARBA" id="ARBA00022833"/>
    </source>
</evidence>
<dbReference type="STRING" id="217511.GCA_001463845_00195"/>
<dbReference type="AlphaFoldDB" id="Q0G6X5"/>
<protein>
    <recommendedName>
        <fullName evidence="11 12">DNA repair protein RadA</fullName>
    </recommendedName>
</protein>
<organism evidence="16 17">
    <name type="scientific">Fulvimarina pelagi HTCC2506</name>
    <dbReference type="NCBI Taxonomy" id="314231"/>
    <lineage>
        <taxon>Bacteria</taxon>
        <taxon>Pseudomonadati</taxon>
        <taxon>Pseudomonadota</taxon>
        <taxon>Alphaproteobacteria</taxon>
        <taxon>Hyphomicrobiales</taxon>
        <taxon>Aurantimonadaceae</taxon>
        <taxon>Fulvimarina</taxon>
    </lineage>
</organism>
<dbReference type="SUPFAM" id="SSF54211">
    <property type="entry name" value="Ribosomal protein S5 domain 2-like"/>
    <property type="match status" value="1"/>
</dbReference>
<dbReference type="GO" id="GO:0005524">
    <property type="term" value="F:ATP binding"/>
    <property type="evidence" value="ECO:0007669"/>
    <property type="project" value="UniProtKB-UniRule"/>
</dbReference>
<comment type="function">
    <text evidence="13">DNA-dependent ATPase involved in processing of recombination intermediates, plays a role in repairing DNA breaks. Stimulates the branch migration of RecA-mediated strand transfer reactions, allowing the 3' invading strand to extend heteroduplex DNA faster. Binds ssDNA in the presence of ADP but not other nucleotides, has ATPase activity that is stimulated by ssDNA and various branched DNA structures, but inhibited by SSB. Does not have RecA's homology-searching function.</text>
</comment>
<evidence type="ECO:0000256" key="13">
    <source>
        <dbReference type="RuleBase" id="RU003555"/>
    </source>
</evidence>
<dbReference type="GO" id="GO:0016787">
    <property type="term" value="F:hydrolase activity"/>
    <property type="evidence" value="ECO:0007669"/>
    <property type="project" value="UniProtKB-KW"/>
</dbReference>
<dbReference type="GO" id="GO:0008270">
    <property type="term" value="F:zinc ion binding"/>
    <property type="evidence" value="ECO:0007669"/>
    <property type="project" value="UniProtKB-KW"/>
</dbReference>
<comment type="function">
    <text evidence="11">Plays a role in repairing double-strand DNA breaks, probably involving stabilizing or processing branched DNA or blocked replication forks.</text>
</comment>
<evidence type="ECO:0000256" key="9">
    <source>
        <dbReference type="ARBA" id="ARBA00023125"/>
    </source>
</evidence>
<keyword evidence="3 11" id="KW-0227">DNA damage</keyword>
<evidence type="ECO:0000256" key="4">
    <source>
        <dbReference type="ARBA" id="ARBA00022771"/>
    </source>
</evidence>
<accession>Q0G6X5</accession>
<dbReference type="GO" id="GO:0140664">
    <property type="term" value="F:ATP-dependent DNA damage sensor activity"/>
    <property type="evidence" value="ECO:0007669"/>
    <property type="project" value="InterPro"/>
</dbReference>
<comment type="caution">
    <text evidence="16">The sequence shown here is derived from an EMBL/GenBank/DDBJ whole genome shotgun (WGS) entry which is preliminary data.</text>
</comment>
<dbReference type="EMBL" id="AATP01000001">
    <property type="protein sequence ID" value="EAU42589.1"/>
    <property type="molecule type" value="Genomic_DNA"/>
</dbReference>
<keyword evidence="4 13" id="KW-0863">Zinc-finger</keyword>
<keyword evidence="6 13" id="KW-0862">Zinc</keyword>
<dbReference type="FunFam" id="3.40.50.300:FF:000050">
    <property type="entry name" value="DNA repair protein RadA"/>
    <property type="match status" value="1"/>
</dbReference>
<proteinExistence type="inferred from homology"/>
<evidence type="ECO:0000256" key="2">
    <source>
        <dbReference type="ARBA" id="ARBA00022741"/>
    </source>
</evidence>
<keyword evidence="5" id="KW-0378">Hydrolase</keyword>
<keyword evidence="7 11" id="KW-0067">ATP-binding</keyword>
<dbReference type="RefSeq" id="WP_007066563.1">
    <property type="nucleotide sequence ID" value="NZ_DS022272.1"/>
</dbReference>
<evidence type="ECO:0000256" key="8">
    <source>
        <dbReference type="ARBA" id="ARBA00023016"/>
    </source>
</evidence>
<evidence type="ECO:0000313" key="17">
    <source>
        <dbReference type="Proteomes" id="UP000004310"/>
    </source>
</evidence>
<evidence type="ECO:0000256" key="11">
    <source>
        <dbReference type="HAMAP-Rule" id="MF_01498"/>
    </source>
</evidence>
<dbReference type="InterPro" id="IPR020568">
    <property type="entry name" value="Ribosomal_Su5_D2-typ_SF"/>
</dbReference>
<evidence type="ECO:0000256" key="10">
    <source>
        <dbReference type="ARBA" id="ARBA00023204"/>
    </source>
</evidence>
<dbReference type="InterPro" id="IPR027417">
    <property type="entry name" value="P-loop_NTPase"/>
</dbReference>
<dbReference type="PANTHER" id="PTHR32472">
    <property type="entry name" value="DNA REPAIR PROTEIN RADA"/>
    <property type="match status" value="1"/>
</dbReference>
<dbReference type="NCBIfam" id="TIGR00416">
    <property type="entry name" value="sms"/>
    <property type="match status" value="1"/>
</dbReference>
<keyword evidence="8 11" id="KW-0346">Stress response</keyword>
<feature type="region of interest" description="Lon-protease-like" evidence="11">
    <location>
        <begin position="353"/>
        <end position="472"/>
    </location>
</feature>
<evidence type="ECO:0000256" key="7">
    <source>
        <dbReference type="ARBA" id="ARBA00022840"/>
    </source>
</evidence>
<evidence type="ECO:0000256" key="1">
    <source>
        <dbReference type="ARBA" id="ARBA00022723"/>
    </source>
</evidence>
<dbReference type="GO" id="GO:0005829">
    <property type="term" value="C:cytosol"/>
    <property type="evidence" value="ECO:0007669"/>
    <property type="project" value="TreeGrafter"/>
</dbReference>
<dbReference type="InterPro" id="IPR020588">
    <property type="entry name" value="RecA_ATP-bd"/>
</dbReference>
<comment type="domain">
    <text evidence="11">The middle region has homology to RecA with ATPase motifs including the RadA KNRFG motif, while the C-terminus is homologous to Lon protease.</text>
</comment>
<dbReference type="InterPro" id="IPR041166">
    <property type="entry name" value="Rubredoxin_2"/>
</dbReference>
<dbReference type="Gene3D" id="3.40.50.300">
    <property type="entry name" value="P-loop containing nucleotide triphosphate hydrolases"/>
    <property type="match status" value="1"/>
</dbReference>
<keyword evidence="17" id="KW-1185">Reference proteome</keyword>
<dbReference type="InterPro" id="IPR014721">
    <property type="entry name" value="Ribsml_uS5_D2-typ_fold_subgr"/>
</dbReference>
<dbReference type="Gene3D" id="3.30.230.10">
    <property type="match status" value="1"/>
</dbReference>
<evidence type="ECO:0000256" key="5">
    <source>
        <dbReference type="ARBA" id="ARBA00022801"/>
    </source>
</evidence>
<dbReference type="SUPFAM" id="SSF52540">
    <property type="entry name" value="P-loop containing nucleoside triphosphate hydrolases"/>
    <property type="match status" value="1"/>
</dbReference>